<name>A0A6C0E934_9ZZZZ</name>
<accession>A0A6C0E934</accession>
<dbReference type="EMBL" id="MN739765">
    <property type="protein sequence ID" value="QHT25318.1"/>
    <property type="molecule type" value="Genomic_DNA"/>
</dbReference>
<evidence type="ECO:0000313" key="1">
    <source>
        <dbReference type="EMBL" id="QHT25318.1"/>
    </source>
</evidence>
<reference evidence="1" key="1">
    <citation type="journal article" date="2020" name="Nature">
        <title>Giant virus diversity and host interactions through global metagenomics.</title>
        <authorList>
            <person name="Schulz F."/>
            <person name="Roux S."/>
            <person name="Paez-Espino D."/>
            <person name="Jungbluth S."/>
            <person name="Walsh D.A."/>
            <person name="Denef V.J."/>
            <person name="McMahon K.D."/>
            <person name="Konstantinidis K.T."/>
            <person name="Eloe-Fadrosh E.A."/>
            <person name="Kyrpides N.C."/>
            <person name="Woyke T."/>
        </authorList>
    </citation>
    <scope>NUCLEOTIDE SEQUENCE</scope>
    <source>
        <strain evidence="1">GVMAG-M-3300023179-152</strain>
    </source>
</reference>
<dbReference type="AlphaFoldDB" id="A0A6C0E934"/>
<sequence>MSSENQITKTPEMEKKEFIENVQKWVLIESQLKVVNEKTKKMRELKTDLSTEICEYTKKNSLTKIGITNGELRIYEKKEYPPLTYGYIETNLAKIIPDKSHVDYIIKYLKENREITSSLDVKIITNKK</sequence>
<organism evidence="1">
    <name type="scientific">viral metagenome</name>
    <dbReference type="NCBI Taxonomy" id="1070528"/>
    <lineage>
        <taxon>unclassified sequences</taxon>
        <taxon>metagenomes</taxon>
        <taxon>organismal metagenomes</taxon>
    </lineage>
</organism>
<dbReference type="Pfam" id="PF19064">
    <property type="entry name" value="DUF5760"/>
    <property type="match status" value="1"/>
</dbReference>
<protein>
    <submittedName>
        <fullName evidence="1">Uncharacterized protein</fullName>
    </submittedName>
</protein>
<proteinExistence type="predicted"/>
<dbReference type="InterPro" id="IPR043918">
    <property type="entry name" value="DUF5760"/>
</dbReference>